<evidence type="ECO:0000313" key="3">
    <source>
        <dbReference type="Proteomes" id="UP000051446"/>
    </source>
</evidence>
<comment type="caution">
    <text evidence="2">The sequence shown here is derived from an EMBL/GenBank/DDBJ whole genome shotgun (WGS) entry which is preliminary data.</text>
</comment>
<proteinExistence type="predicted"/>
<dbReference type="GO" id="GO:0044550">
    <property type="term" value="P:secondary metabolite biosynthetic process"/>
    <property type="evidence" value="ECO:0007669"/>
    <property type="project" value="TreeGrafter"/>
</dbReference>
<evidence type="ECO:0000259" key="1">
    <source>
        <dbReference type="Pfam" id="PF00501"/>
    </source>
</evidence>
<dbReference type="AlphaFoldDB" id="A0A0R2Y4Z0"/>
<dbReference type="Gene3D" id="3.30.300.30">
    <property type="match status" value="1"/>
</dbReference>
<dbReference type="InterPro" id="IPR000873">
    <property type="entry name" value="AMP-dep_synth/lig_dom"/>
</dbReference>
<accession>A0A0R2Y4Z0</accession>
<name>A0A0R2Y4Z0_9PSED</name>
<dbReference type="Proteomes" id="UP000051446">
    <property type="component" value="Unassembled WGS sequence"/>
</dbReference>
<sequence>MTYSPSDKQFFSSASLAHLPAAQRVLFEQWGCGPSARPPYGNVHHAIEAQAKLAPHATAAVCAGQRISYEQLNRQANRLAVYLLAKGVKRGDTVGLFVERSIPMLVGLLAVLKIGAAYVPQDARIVPTLQLGMVLASLSSPVILTLSNLLEHIPADAASRCLCLDTFIAQAPWVAEDNDCVFAEVKPDDLCFVLFTSGTTGRPNGVCVSHRNVCNILLTQPGQMGMAPDRTVGQILNIGFDMAAWEILGCLAHGATLLIRGKDIAQTAAQCNVLIATPSILATLDPRQCPDLKFIAVAGEACSQALADRWAEHCTFYNGCGPTETTIVNTLHLHVPGTPLTIGRPTPNNTVYVLDYQGRACVLGEMGEMWAGGAGVTAGYLNNRALTLDRYRPDPFRGGDALMFRTRDLGRWVSDGQLEHLGRVDDQVKVRGFRVELDAVSAALEAGANCIRAVTLKLDNRTLVAFVSPASADIEACRLACQQRLAYYCVPQFIYAVEDFPLTARGKIDKALLLQVAQDAQIAAQAVATEEPGHD</sequence>
<gene>
    <name evidence="2" type="ORF">TU73_18540</name>
</gene>
<dbReference type="GO" id="GO:0043041">
    <property type="term" value="P:amino acid activation for nonribosomal peptide biosynthetic process"/>
    <property type="evidence" value="ECO:0007669"/>
    <property type="project" value="TreeGrafter"/>
</dbReference>
<feature type="domain" description="AMP-dependent synthetase/ligase" evidence="1">
    <location>
        <begin position="48"/>
        <end position="381"/>
    </location>
</feature>
<organism evidence="2 3">
    <name type="scientific">Pseudomonas libanensis</name>
    <dbReference type="NCBI Taxonomy" id="75588"/>
    <lineage>
        <taxon>Bacteria</taxon>
        <taxon>Pseudomonadati</taxon>
        <taxon>Pseudomonadota</taxon>
        <taxon>Gammaproteobacteria</taxon>
        <taxon>Pseudomonadales</taxon>
        <taxon>Pseudomonadaceae</taxon>
        <taxon>Pseudomonas</taxon>
    </lineage>
</organism>
<dbReference type="InterPro" id="IPR042099">
    <property type="entry name" value="ANL_N_sf"/>
</dbReference>
<dbReference type="PANTHER" id="PTHR45527:SF1">
    <property type="entry name" value="FATTY ACID SYNTHASE"/>
    <property type="match status" value="1"/>
</dbReference>
<evidence type="ECO:0000313" key="2">
    <source>
        <dbReference type="EMBL" id="KRP43448.1"/>
    </source>
</evidence>
<reference evidence="2 3" key="1">
    <citation type="submission" date="2015-02" db="EMBL/GenBank/DDBJ databases">
        <title>Pseudomonas helleri sp. nov. and Pseudomonas weihenstephanensis sp. nov., isolated from raw cows milk.</title>
        <authorList>
            <person name="von Neubeck M."/>
            <person name="Huptas C."/>
            <person name="Wenning M."/>
            <person name="Scherer S."/>
        </authorList>
    </citation>
    <scope>NUCLEOTIDE SEQUENCE [LARGE SCALE GENOMIC DNA]</scope>
    <source>
        <strain evidence="2 3">DSM 17149</strain>
    </source>
</reference>
<dbReference type="NCBIfam" id="TIGR01733">
    <property type="entry name" value="AA-adenyl-dom"/>
    <property type="match status" value="1"/>
</dbReference>
<dbReference type="PATRIC" id="fig|75588.4.peg.462"/>
<dbReference type="EMBL" id="JYLH01000012">
    <property type="protein sequence ID" value="KRP43448.1"/>
    <property type="molecule type" value="Genomic_DNA"/>
</dbReference>
<dbReference type="RefSeq" id="WP_057013434.1">
    <property type="nucleotide sequence ID" value="NZ_JYLH01000012.1"/>
</dbReference>
<protein>
    <submittedName>
        <fullName evidence="2">Peptide synthetase</fullName>
    </submittedName>
</protein>
<dbReference type="Gene3D" id="3.40.50.12780">
    <property type="entry name" value="N-terminal domain of ligase-like"/>
    <property type="match status" value="1"/>
</dbReference>
<dbReference type="SUPFAM" id="SSF56801">
    <property type="entry name" value="Acetyl-CoA synthetase-like"/>
    <property type="match status" value="1"/>
</dbReference>
<dbReference type="InterPro" id="IPR045851">
    <property type="entry name" value="AMP-bd_C_sf"/>
</dbReference>
<dbReference type="PANTHER" id="PTHR45527">
    <property type="entry name" value="NONRIBOSOMAL PEPTIDE SYNTHETASE"/>
    <property type="match status" value="1"/>
</dbReference>
<dbReference type="GO" id="GO:0031177">
    <property type="term" value="F:phosphopantetheine binding"/>
    <property type="evidence" value="ECO:0007669"/>
    <property type="project" value="TreeGrafter"/>
</dbReference>
<dbReference type="Pfam" id="PF00501">
    <property type="entry name" value="AMP-binding"/>
    <property type="match status" value="1"/>
</dbReference>
<dbReference type="GO" id="GO:0005737">
    <property type="term" value="C:cytoplasm"/>
    <property type="evidence" value="ECO:0007669"/>
    <property type="project" value="TreeGrafter"/>
</dbReference>
<dbReference type="InterPro" id="IPR010071">
    <property type="entry name" value="AA_adenyl_dom"/>
</dbReference>